<evidence type="ECO:0000313" key="2">
    <source>
        <dbReference type="EMBL" id="CAK0820549.1"/>
    </source>
</evidence>
<reference evidence="2" key="1">
    <citation type="submission" date="2023-10" db="EMBL/GenBank/DDBJ databases">
        <authorList>
            <person name="Chen Y."/>
            <person name="Shah S."/>
            <person name="Dougan E. K."/>
            <person name="Thang M."/>
            <person name="Chan C."/>
        </authorList>
    </citation>
    <scope>NUCLEOTIDE SEQUENCE [LARGE SCALE GENOMIC DNA]</scope>
</reference>
<feature type="region of interest" description="Disordered" evidence="1">
    <location>
        <begin position="221"/>
        <end position="249"/>
    </location>
</feature>
<comment type="caution">
    <text evidence="2">The sequence shown here is derived from an EMBL/GenBank/DDBJ whole genome shotgun (WGS) entry which is preliminary data.</text>
</comment>
<gene>
    <name evidence="2" type="ORF">PCOR1329_LOCUS22181</name>
</gene>
<accession>A0ABN9RQB8</accession>
<sequence>LMRSPFGLEAEPGGGASPSHSVKEPCLPRPATTVSSMRALLAAAALQQCSALSGLFRMMHDLLQDLGPAVSVQVLTPWGEELVGTATDSHAPCEDASEGSNCFNAVMWLKMGGFSKFPHWYPGYTAESPFQDVQAMLNRTGKSHCPKPCATASFASTPLQATDSVPALHKLPRYHTPVEGDNCHDAVEGDHCFRAIKWFMKKGIAAHPDWYPNLSASSTSQEVQHELHRQQKAQCPRPCTLSPRFGQDE</sequence>
<feature type="region of interest" description="Disordered" evidence="1">
    <location>
        <begin position="1"/>
        <end position="26"/>
    </location>
</feature>
<feature type="non-terminal residue" evidence="2">
    <location>
        <position position="249"/>
    </location>
</feature>
<evidence type="ECO:0000256" key="1">
    <source>
        <dbReference type="SAM" id="MobiDB-lite"/>
    </source>
</evidence>
<evidence type="ECO:0000313" key="3">
    <source>
        <dbReference type="Proteomes" id="UP001189429"/>
    </source>
</evidence>
<protein>
    <submittedName>
        <fullName evidence="2">Uncharacterized protein</fullName>
    </submittedName>
</protein>
<keyword evidence="3" id="KW-1185">Reference proteome</keyword>
<dbReference type="EMBL" id="CAUYUJ010007373">
    <property type="protein sequence ID" value="CAK0820549.1"/>
    <property type="molecule type" value="Genomic_DNA"/>
</dbReference>
<proteinExistence type="predicted"/>
<organism evidence="2 3">
    <name type="scientific">Prorocentrum cordatum</name>
    <dbReference type="NCBI Taxonomy" id="2364126"/>
    <lineage>
        <taxon>Eukaryota</taxon>
        <taxon>Sar</taxon>
        <taxon>Alveolata</taxon>
        <taxon>Dinophyceae</taxon>
        <taxon>Prorocentrales</taxon>
        <taxon>Prorocentraceae</taxon>
        <taxon>Prorocentrum</taxon>
    </lineage>
</organism>
<dbReference type="Proteomes" id="UP001189429">
    <property type="component" value="Unassembled WGS sequence"/>
</dbReference>
<feature type="non-terminal residue" evidence="2">
    <location>
        <position position="1"/>
    </location>
</feature>
<name>A0ABN9RQB8_9DINO</name>